<evidence type="ECO:0000256" key="3">
    <source>
        <dbReference type="ARBA" id="ARBA00023027"/>
    </source>
</evidence>
<dbReference type="InterPro" id="IPR022928">
    <property type="entry name" value="RNA_2'-PTrans_KptA"/>
</dbReference>
<dbReference type="GO" id="GO:0006388">
    <property type="term" value="P:tRNA splicing, via endonucleolytic cleavage and ligation"/>
    <property type="evidence" value="ECO:0007669"/>
    <property type="project" value="UniProtKB-UniRule"/>
</dbReference>
<evidence type="ECO:0000256" key="5">
    <source>
        <dbReference type="HAMAP-Rule" id="MF_00299"/>
    </source>
</evidence>
<dbReference type="AlphaFoldDB" id="A0A6J5JTA6"/>
<evidence type="ECO:0000256" key="1">
    <source>
        <dbReference type="ARBA" id="ARBA00009836"/>
    </source>
</evidence>
<evidence type="ECO:0000313" key="7">
    <source>
        <dbReference type="Proteomes" id="UP000494301"/>
    </source>
</evidence>
<organism evidence="6 7">
    <name type="scientific">Burkholderia aenigmatica</name>
    <dbReference type="NCBI Taxonomy" id="2015348"/>
    <lineage>
        <taxon>Bacteria</taxon>
        <taxon>Pseudomonadati</taxon>
        <taxon>Pseudomonadota</taxon>
        <taxon>Betaproteobacteria</taxon>
        <taxon>Burkholderiales</taxon>
        <taxon>Burkholderiaceae</taxon>
        <taxon>Burkholderia</taxon>
        <taxon>Burkholderia cepacia complex</taxon>
    </lineage>
</organism>
<dbReference type="GO" id="GO:0003950">
    <property type="term" value="F:NAD+ poly-ADP-ribosyltransferase activity"/>
    <property type="evidence" value="ECO:0007669"/>
    <property type="project" value="InterPro"/>
</dbReference>
<dbReference type="PANTHER" id="PTHR12684">
    <property type="entry name" value="PUTATIVE PHOSPHOTRANSFERASE"/>
    <property type="match status" value="1"/>
</dbReference>
<dbReference type="InterPro" id="IPR042080">
    <property type="entry name" value="RNA_2'-PTrans_N"/>
</dbReference>
<dbReference type="SUPFAM" id="SSF56399">
    <property type="entry name" value="ADP-ribosylation"/>
    <property type="match status" value="1"/>
</dbReference>
<proteinExistence type="inferred from homology"/>
<dbReference type="Gene3D" id="3.20.170.30">
    <property type="match status" value="1"/>
</dbReference>
<dbReference type="EMBL" id="CABWIL020000048">
    <property type="protein sequence ID" value="CAB3974538.1"/>
    <property type="molecule type" value="Genomic_DNA"/>
</dbReference>
<comment type="similarity">
    <text evidence="1 5">Belongs to the KptA/TPT1 family.</text>
</comment>
<dbReference type="InterPro" id="IPR042081">
    <property type="entry name" value="RNA_2'-PTrans_C"/>
</dbReference>
<dbReference type="Gene3D" id="1.10.10.970">
    <property type="entry name" value="RNA 2'-phosphotransferase, Tpt1/KptA family, N-terminal domain"/>
    <property type="match status" value="1"/>
</dbReference>
<comment type="function">
    <text evidence="4 5">Removes the 2'-phosphate from RNA via an intermediate in which the phosphate is ADP-ribosylated by NAD followed by a presumed transesterification to release the RNA and generate ADP-ribose 1''-2''-cyclic phosphate (APPR&gt;P). May function as an ADP-ribosylase.</text>
</comment>
<dbReference type="InterPro" id="IPR002745">
    <property type="entry name" value="Ptrans_KptA/Tpt1"/>
</dbReference>
<keyword evidence="2 5" id="KW-0808">Transferase</keyword>
<dbReference type="EC" id="2.7.1.-" evidence="5"/>
<dbReference type="Proteomes" id="UP000494301">
    <property type="component" value="Unassembled WGS sequence"/>
</dbReference>
<reference evidence="6 7" key="1">
    <citation type="submission" date="2020-04" db="EMBL/GenBank/DDBJ databases">
        <authorList>
            <person name="Depoorter E."/>
        </authorList>
    </citation>
    <scope>NUCLEOTIDE SEQUENCE [LARGE SCALE GENOMIC DNA]</scope>
    <source>
        <strain evidence="6 7">BCC0217</strain>
    </source>
</reference>
<keyword evidence="3 5" id="KW-0520">NAD</keyword>
<evidence type="ECO:0000256" key="4">
    <source>
        <dbReference type="ARBA" id="ARBA00025212"/>
    </source>
</evidence>
<sequence>MQQHAHGVSHRLRITTHWGFDVKFRTRVDDMNTDTESRPTGEQVALSKLLSKILRHEPEMVGIRLDSQGWVSIDELVRAIERAARKAGAPKRLRTLPTCTKELIMVVVATSEKQRFSLSADGERIRAAQGHSIEIDLGYAAVEPPPTLYHGTAWGNWVRIAREGLTAQSRHAVHLSTDAETATRVGARHGRPVVLVVDAARMRKDGFSFSRSDNGVWLTTHVPRYYLTRLGE</sequence>
<name>A0A6J5JTA6_9BURK</name>
<dbReference type="PANTHER" id="PTHR12684:SF2">
    <property type="entry name" value="TRNA 2'-PHOSPHOTRANSFERASE 1"/>
    <property type="match status" value="1"/>
</dbReference>
<evidence type="ECO:0000256" key="2">
    <source>
        <dbReference type="ARBA" id="ARBA00022679"/>
    </source>
</evidence>
<protein>
    <recommendedName>
        <fullName evidence="5">Probable RNA 2'-phosphotransferase</fullName>
        <ecNumber evidence="5">2.7.1.-</ecNumber>
    </recommendedName>
</protein>
<gene>
    <name evidence="5" type="primary">kptA</name>
    <name evidence="6" type="ORF">BLA3211_08058</name>
</gene>
<dbReference type="Pfam" id="PF01885">
    <property type="entry name" value="PTS_2-RNA"/>
    <property type="match status" value="1"/>
</dbReference>
<dbReference type="GO" id="GO:0000215">
    <property type="term" value="F:tRNA 2'-phosphotransferase activity"/>
    <property type="evidence" value="ECO:0007669"/>
    <property type="project" value="TreeGrafter"/>
</dbReference>
<accession>A0A6J5JTA6</accession>
<evidence type="ECO:0000313" key="6">
    <source>
        <dbReference type="EMBL" id="CAB3974538.1"/>
    </source>
</evidence>
<dbReference type="HAMAP" id="MF_00299">
    <property type="entry name" value="KptA"/>
    <property type="match status" value="1"/>
</dbReference>